<gene>
    <name evidence="4" type="ORF">E3J48_04955</name>
</gene>
<dbReference type="Pfam" id="PF00733">
    <property type="entry name" value="Asn_synthase"/>
    <property type="match status" value="2"/>
</dbReference>
<proteinExistence type="predicted"/>
<name>A0A523W4S5_UNCAE</name>
<dbReference type="GO" id="GO:0006529">
    <property type="term" value="P:asparagine biosynthetic process"/>
    <property type="evidence" value="ECO:0007669"/>
    <property type="project" value="InterPro"/>
</dbReference>
<evidence type="ECO:0000313" key="5">
    <source>
        <dbReference type="Proteomes" id="UP000319130"/>
    </source>
</evidence>
<organism evidence="4 5">
    <name type="scientific">Aerophobetes bacterium</name>
    <dbReference type="NCBI Taxonomy" id="2030807"/>
    <lineage>
        <taxon>Bacteria</taxon>
        <taxon>Candidatus Aerophobota</taxon>
    </lineage>
</organism>
<dbReference type="GO" id="GO:0004066">
    <property type="term" value="F:asparagine synthase (glutamine-hydrolyzing) activity"/>
    <property type="evidence" value="ECO:0007669"/>
    <property type="project" value="InterPro"/>
</dbReference>
<dbReference type="Gene3D" id="3.40.50.620">
    <property type="entry name" value="HUPs"/>
    <property type="match status" value="1"/>
</dbReference>
<keyword evidence="2" id="KW-0067">ATP-binding</keyword>
<dbReference type="PANTHER" id="PTHR11772:SF46">
    <property type="entry name" value="ASPARAGINE SYNTHETASE DOMAIN-CONTAINING PROTEIN"/>
    <property type="match status" value="1"/>
</dbReference>
<feature type="domain" description="Asparagine synthetase" evidence="3">
    <location>
        <begin position="175"/>
        <end position="280"/>
    </location>
</feature>
<dbReference type="GO" id="GO:0005524">
    <property type="term" value="F:ATP binding"/>
    <property type="evidence" value="ECO:0007669"/>
    <property type="project" value="UniProtKB-KW"/>
</dbReference>
<evidence type="ECO:0000256" key="1">
    <source>
        <dbReference type="ARBA" id="ARBA00022741"/>
    </source>
</evidence>
<protein>
    <recommendedName>
        <fullName evidence="3">Asparagine synthetase domain-containing protein</fullName>
    </recommendedName>
</protein>
<dbReference type="CDD" id="cd01991">
    <property type="entry name" value="Asn_synthase_B_C"/>
    <property type="match status" value="1"/>
</dbReference>
<keyword evidence="1" id="KW-0547">Nucleotide-binding</keyword>
<dbReference type="InterPro" id="IPR001962">
    <property type="entry name" value="Asn_synthase"/>
</dbReference>
<dbReference type="PANTHER" id="PTHR11772">
    <property type="entry name" value="ASPARAGINE SYNTHETASE"/>
    <property type="match status" value="1"/>
</dbReference>
<evidence type="ECO:0000259" key="3">
    <source>
        <dbReference type="Pfam" id="PF00733"/>
    </source>
</evidence>
<dbReference type="SUPFAM" id="SSF52402">
    <property type="entry name" value="Adenine nucleotide alpha hydrolases-like"/>
    <property type="match status" value="1"/>
</dbReference>
<evidence type="ECO:0000313" key="4">
    <source>
        <dbReference type="EMBL" id="TET62024.1"/>
    </source>
</evidence>
<reference evidence="4 5" key="1">
    <citation type="submission" date="2019-03" db="EMBL/GenBank/DDBJ databases">
        <title>Metabolic potential of uncultured bacteria and archaea associated with petroleum seepage in deep-sea sediments.</title>
        <authorList>
            <person name="Dong X."/>
            <person name="Hubert C."/>
        </authorList>
    </citation>
    <scope>NUCLEOTIDE SEQUENCE [LARGE SCALE GENOMIC DNA]</scope>
    <source>
        <strain evidence="4">E29_bin52</strain>
    </source>
</reference>
<dbReference type="AlphaFoldDB" id="A0A523W4S5"/>
<accession>A0A523W4S5</accession>
<feature type="domain" description="Asparagine synthetase" evidence="3">
    <location>
        <begin position="20"/>
        <end position="150"/>
    </location>
</feature>
<dbReference type="GO" id="GO:0005829">
    <property type="term" value="C:cytosol"/>
    <property type="evidence" value="ECO:0007669"/>
    <property type="project" value="TreeGrafter"/>
</dbReference>
<comment type="caution">
    <text evidence="4">The sequence shown here is derived from an EMBL/GenBank/DDBJ whole genome shotgun (WGS) entry which is preliminary data.</text>
</comment>
<sequence>MCSLSSATKGASMQVLAPEIRTRLKRAVDEARADGLLLSGGLDSSILASLNSHVSAFTVTLEPHGEDEEYAKILTRTIHVKYHHRMIGIEEALHSIPTIIGILKSFDPAIPNDIATYFGLKLAKEKGVKSVMTGDGSDELFAGYSFMFDLPDLEAYIQGLSGKMSFSSNILGRKMGIQIKQPYLSGEMIELASKIPRDLKIRTEGKKKCGKWILRKAFEDFLPPSIIWQNKRPLEYGSGTARLRRIISEKISDEEFEEKSRAYSVRFMSKEHLFYYQIYREVIGEIPAPEEGQAPCVGCGAGIQKEAKHCRTCGTIQND</sequence>
<dbReference type="Proteomes" id="UP000319130">
    <property type="component" value="Unassembled WGS sequence"/>
</dbReference>
<evidence type="ECO:0000256" key="2">
    <source>
        <dbReference type="ARBA" id="ARBA00022840"/>
    </source>
</evidence>
<dbReference type="EMBL" id="SOIZ01000212">
    <property type="protein sequence ID" value="TET62024.1"/>
    <property type="molecule type" value="Genomic_DNA"/>
</dbReference>
<dbReference type="InterPro" id="IPR050795">
    <property type="entry name" value="Asn_Synthetase"/>
</dbReference>
<dbReference type="InterPro" id="IPR014729">
    <property type="entry name" value="Rossmann-like_a/b/a_fold"/>
</dbReference>